<dbReference type="Gene3D" id="3.40.50.150">
    <property type="entry name" value="Vaccinia Virus protein VP39"/>
    <property type="match status" value="1"/>
</dbReference>
<evidence type="ECO:0000259" key="9">
    <source>
        <dbReference type="Pfam" id="PF12161"/>
    </source>
</evidence>
<dbReference type="GO" id="GO:0003677">
    <property type="term" value="F:DNA binding"/>
    <property type="evidence" value="ECO:0007669"/>
    <property type="project" value="InterPro"/>
</dbReference>
<dbReference type="Pfam" id="PF02384">
    <property type="entry name" value="N6_Mtase"/>
    <property type="match status" value="1"/>
</dbReference>
<evidence type="ECO:0000313" key="11">
    <source>
        <dbReference type="Proteomes" id="UP000255382"/>
    </source>
</evidence>
<gene>
    <name evidence="10" type="ORF">NCTC5050_05143</name>
</gene>
<organism evidence="10 11">
    <name type="scientific">Klebsiella pneumoniae subsp. ozaenae</name>
    <dbReference type="NCBI Taxonomy" id="574"/>
    <lineage>
        <taxon>Bacteria</taxon>
        <taxon>Pseudomonadati</taxon>
        <taxon>Pseudomonadota</taxon>
        <taxon>Gammaproteobacteria</taxon>
        <taxon>Enterobacterales</taxon>
        <taxon>Enterobacteriaceae</taxon>
        <taxon>Klebsiella/Raoultella group</taxon>
        <taxon>Klebsiella</taxon>
        <taxon>Klebsiella pneumoniae complex</taxon>
    </lineage>
</organism>
<evidence type="ECO:0000256" key="3">
    <source>
        <dbReference type="ARBA" id="ARBA00022603"/>
    </source>
</evidence>
<evidence type="ECO:0000313" key="10">
    <source>
        <dbReference type="EMBL" id="STV41837.1"/>
    </source>
</evidence>
<protein>
    <recommendedName>
        <fullName evidence="2">site-specific DNA-methyltransferase (adenine-specific)</fullName>
        <ecNumber evidence="2">2.1.1.72</ecNumber>
    </recommendedName>
</protein>
<dbReference type="GO" id="GO:0009007">
    <property type="term" value="F:site-specific DNA-methyltransferase (adenine-specific) activity"/>
    <property type="evidence" value="ECO:0007669"/>
    <property type="project" value="UniProtKB-EC"/>
</dbReference>
<accession>A0A378BI39</accession>
<reference evidence="10 11" key="1">
    <citation type="submission" date="2018-06" db="EMBL/GenBank/DDBJ databases">
        <authorList>
            <consortium name="Pathogen Informatics"/>
            <person name="Doyle S."/>
        </authorList>
    </citation>
    <scope>NUCLEOTIDE SEQUENCE [LARGE SCALE GENOMIC DNA]</scope>
    <source>
        <strain evidence="10 11">NCTC5050</strain>
    </source>
</reference>
<dbReference type="InterPro" id="IPR003356">
    <property type="entry name" value="DNA_methylase_A-5"/>
</dbReference>
<keyword evidence="11" id="KW-1185">Reference proteome</keyword>
<dbReference type="EC" id="2.1.1.72" evidence="2"/>
<dbReference type="Proteomes" id="UP000255382">
    <property type="component" value="Unassembled WGS sequence"/>
</dbReference>
<dbReference type="GO" id="GO:0032259">
    <property type="term" value="P:methylation"/>
    <property type="evidence" value="ECO:0007669"/>
    <property type="project" value="UniProtKB-KW"/>
</dbReference>
<evidence type="ECO:0000256" key="2">
    <source>
        <dbReference type="ARBA" id="ARBA00011900"/>
    </source>
</evidence>
<dbReference type="AlphaFoldDB" id="A0A378BI39"/>
<evidence type="ECO:0000256" key="6">
    <source>
        <dbReference type="ARBA" id="ARBA00022747"/>
    </source>
</evidence>
<dbReference type="GO" id="GO:0009307">
    <property type="term" value="P:DNA restriction-modification system"/>
    <property type="evidence" value="ECO:0007669"/>
    <property type="project" value="UniProtKB-KW"/>
</dbReference>
<dbReference type="EMBL" id="UGLZ01000005">
    <property type="protein sequence ID" value="STV41837.1"/>
    <property type="molecule type" value="Genomic_DNA"/>
</dbReference>
<dbReference type="PANTHER" id="PTHR42933">
    <property type="entry name" value="SLR6095 PROTEIN"/>
    <property type="match status" value="1"/>
</dbReference>
<keyword evidence="4 10" id="KW-0808">Transferase</keyword>
<keyword evidence="6" id="KW-0680">Restriction system</keyword>
<evidence type="ECO:0000256" key="5">
    <source>
        <dbReference type="ARBA" id="ARBA00022691"/>
    </source>
</evidence>
<dbReference type="Gene3D" id="1.20.1260.30">
    <property type="match status" value="1"/>
</dbReference>
<name>A0A378BI39_KLEPO</name>
<dbReference type="Pfam" id="PF12161">
    <property type="entry name" value="HsdM_N"/>
    <property type="match status" value="1"/>
</dbReference>
<sequence length="224" mass="25773">MLQNNPDLQSAIKRLWDKFWSSGISNPLTAIEQITYLLFMKRLDELDHKRQDEGETSGEKYISKFAGTWIPPEERNRPVAEQHPIDKRTLRWSEFKKLQPEEMLQHVRDKVFPFLKDLNGAESNFTHHMKNAVFIIPKSALLVEAVKAIDEIFEMMKRDSQEKGQAFQDIQGDVYEFLLSEIATAGKNGQFRTPRHIIKLMADLVQPQLGQRIADPACGTGGFC</sequence>
<dbReference type="GO" id="GO:0008170">
    <property type="term" value="F:N-methyltransferase activity"/>
    <property type="evidence" value="ECO:0007669"/>
    <property type="project" value="InterPro"/>
</dbReference>
<comment type="similarity">
    <text evidence="1">Belongs to the N(4)/N(6)-methyltransferase family.</text>
</comment>
<dbReference type="InterPro" id="IPR029063">
    <property type="entry name" value="SAM-dependent_MTases_sf"/>
</dbReference>
<keyword evidence="3 10" id="KW-0489">Methyltransferase</keyword>
<dbReference type="InterPro" id="IPR022749">
    <property type="entry name" value="D12N6_MeTrfase_N"/>
</dbReference>
<dbReference type="SUPFAM" id="SSF53335">
    <property type="entry name" value="S-adenosyl-L-methionine-dependent methyltransferases"/>
    <property type="match status" value="1"/>
</dbReference>
<proteinExistence type="inferred from homology"/>
<evidence type="ECO:0000256" key="4">
    <source>
        <dbReference type="ARBA" id="ARBA00022679"/>
    </source>
</evidence>
<dbReference type="PRINTS" id="PR00507">
    <property type="entry name" value="N12N6MTFRASE"/>
</dbReference>
<feature type="domain" description="N6 adenine-specific DNA methyltransferase N-terminal" evidence="9">
    <location>
        <begin position="8"/>
        <end position="149"/>
    </location>
</feature>
<keyword evidence="5" id="KW-0949">S-adenosyl-L-methionine</keyword>
<dbReference type="InterPro" id="IPR051537">
    <property type="entry name" value="DNA_Adenine_Mtase"/>
</dbReference>
<evidence type="ECO:0000256" key="7">
    <source>
        <dbReference type="ARBA" id="ARBA00047942"/>
    </source>
</evidence>
<evidence type="ECO:0000256" key="1">
    <source>
        <dbReference type="ARBA" id="ARBA00006594"/>
    </source>
</evidence>
<dbReference type="PANTHER" id="PTHR42933:SF3">
    <property type="entry name" value="TYPE I RESTRICTION ENZYME MJAVIII METHYLASE SUBUNIT"/>
    <property type="match status" value="1"/>
</dbReference>
<dbReference type="InterPro" id="IPR038333">
    <property type="entry name" value="T1MK-like_N_sf"/>
</dbReference>
<comment type="catalytic activity">
    <reaction evidence="7">
        <text>a 2'-deoxyadenosine in DNA + S-adenosyl-L-methionine = an N(6)-methyl-2'-deoxyadenosine in DNA + S-adenosyl-L-homocysteine + H(+)</text>
        <dbReference type="Rhea" id="RHEA:15197"/>
        <dbReference type="Rhea" id="RHEA-COMP:12418"/>
        <dbReference type="Rhea" id="RHEA-COMP:12419"/>
        <dbReference type="ChEBI" id="CHEBI:15378"/>
        <dbReference type="ChEBI" id="CHEBI:57856"/>
        <dbReference type="ChEBI" id="CHEBI:59789"/>
        <dbReference type="ChEBI" id="CHEBI:90615"/>
        <dbReference type="ChEBI" id="CHEBI:90616"/>
        <dbReference type="EC" id="2.1.1.72"/>
    </reaction>
</comment>
<evidence type="ECO:0000259" key="8">
    <source>
        <dbReference type="Pfam" id="PF02384"/>
    </source>
</evidence>
<feature type="domain" description="DNA methylase adenine-specific" evidence="8">
    <location>
        <begin position="168"/>
        <end position="223"/>
    </location>
</feature>